<organism evidence="2 3">
    <name type="scientific">Mycolicibacter kumamotonensis</name>
    <dbReference type="NCBI Taxonomy" id="354243"/>
    <lineage>
        <taxon>Bacteria</taxon>
        <taxon>Bacillati</taxon>
        <taxon>Actinomycetota</taxon>
        <taxon>Actinomycetes</taxon>
        <taxon>Mycobacteriales</taxon>
        <taxon>Mycobacteriaceae</taxon>
        <taxon>Mycolicibacter</taxon>
    </lineage>
</organism>
<dbReference type="InterPro" id="IPR038232">
    <property type="entry name" value="PknH-like_Extracell_sf"/>
</dbReference>
<evidence type="ECO:0000313" key="2">
    <source>
        <dbReference type="EMBL" id="ORA81346.1"/>
    </source>
</evidence>
<dbReference type="EMBL" id="MVHU01000007">
    <property type="protein sequence ID" value="ORA81346.1"/>
    <property type="molecule type" value="Genomic_DNA"/>
</dbReference>
<evidence type="ECO:0000313" key="3">
    <source>
        <dbReference type="Proteomes" id="UP000192713"/>
    </source>
</evidence>
<sequence>MVGDFSRMLGYCDAGQPFTTTSGTVTQHWTPTAVTTDATDPLSTATRVGAGATRQEPPARSCYHAALARANVTVESIVCGDTDSAAAANQLVDRISAKLPR</sequence>
<gene>
    <name evidence="2" type="ORF">BST28_07355</name>
</gene>
<dbReference type="AlphaFoldDB" id="A0A1X0E9I3"/>
<protein>
    <recommendedName>
        <fullName evidence="1">PknH-like extracellular domain-containing protein</fullName>
    </recommendedName>
</protein>
<comment type="caution">
    <text evidence="2">The sequence shown here is derived from an EMBL/GenBank/DDBJ whole genome shotgun (WGS) entry which is preliminary data.</text>
</comment>
<proteinExistence type="predicted"/>
<name>A0A1X0E9I3_9MYCO</name>
<dbReference type="Gene3D" id="3.40.1000.70">
    <property type="entry name" value="PknH-like extracellular domain"/>
    <property type="match status" value="1"/>
</dbReference>
<dbReference type="Pfam" id="PF14032">
    <property type="entry name" value="PknH_C"/>
    <property type="match status" value="1"/>
</dbReference>
<dbReference type="InterPro" id="IPR026954">
    <property type="entry name" value="PknH-like_Extracell"/>
</dbReference>
<accession>A0A1X0E9I3</accession>
<feature type="domain" description="PknH-like extracellular" evidence="1">
    <location>
        <begin position="2"/>
        <end position="98"/>
    </location>
</feature>
<dbReference type="Proteomes" id="UP000192713">
    <property type="component" value="Unassembled WGS sequence"/>
</dbReference>
<reference evidence="2 3" key="1">
    <citation type="submission" date="2017-02" db="EMBL/GenBank/DDBJ databases">
        <title>The new phylogeny of genus Mycobacterium.</title>
        <authorList>
            <person name="Tortoli E."/>
            <person name="Trovato A."/>
            <person name="Cirillo D.M."/>
        </authorList>
    </citation>
    <scope>NUCLEOTIDE SEQUENCE [LARGE SCALE GENOMIC DNA]</scope>
    <source>
        <strain evidence="2 3">DSM 45093</strain>
    </source>
</reference>
<evidence type="ECO:0000259" key="1">
    <source>
        <dbReference type="Pfam" id="PF14032"/>
    </source>
</evidence>